<keyword evidence="2" id="KW-1185">Reference proteome</keyword>
<reference evidence="1 2" key="1">
    <citation type="journal article" date="2020" name="bioRxiv">
        <title>Whole genome comparisons of ergot fungi reveals the divergence and evolution of species within the genus Claviceps are the result of varying mechanisms driving genome evolution and host range expansion.</title>
        <authorList>
            <person name="Wyka S.A."/>
            <person name="Mondo S.J."/>
            <person name="Liu M."/>
            <person name="Dettman J."/>
            <person name="Nalam V."/>
            <person name="Broders K.D."/>
        </authorList>
    </citation>
    <scope>NUCLEOTIDE SEQUENCE [LARGE SCALE GENOMIC DNA]</scope>
    <source>
        <strain evidence="1 2">LM576</strain>
    </source>
</reference>
<evidence type="ECO:0000313" key="2">
    <source>
        <dbReference type="Proteomes" id="UP000732380"/>
    </source>
</evidence>
<dbReference type="Proteomes" id="UP000732380">
    <property type="component" value="Unassembled WGS sequence"/>
</dbReference>
<dbReference type="EMBL" id="SRQM01000003">
    <property type="protein sequence ID" value="KAG6123593.1"/>
    <property type="molecule type" value="Genomic_DNA"/>
</dbReference>
<comment type="caution">
    <text evidence="1">The sequence shown here is derived from an EMBL/GenBank/DDBJ whole genome shotgun (WGS) entry which is preliminary data.</text>
</comment>
<gene>
    <name evidence="1" type="ORF">E4U13_003837</name>
</gene>
<proteinExistence type="predicted"/>
<sequence>MVVKSSSSQLLVRWLRARPPRRSVEATPSFPVVRTPGKVALSLRHGTGKPLDRSTSDVGPSHQSVMSDVIAFGRQLTLDALGTNLRSLPLQLPVSRVGIIPDHRWPWQAHCQFVIGAAWSDGFTVTMGYHRGGISFQRTCLPPIRTLTD</sequence>
<protein>
    <submittedName>
        <fullName evidence="1">Uncharacterized protein</fullName>
    </submittedName>
</protein>
<evidence type="ECO:0000313" key="1">
    <source>
        <dbReference type="EMBL" id="KAG6123593.1"/>
    </source>
</evidence>
<dbReference type="AlphaFoldDB" id="A0A9P7Q8U1"/>
<accession>A0A9P7Q8U1</accession>
<organism evidence="1 2">
    <name type="scientific">Claviceps humidiphila</name>
    <dbReference type="NCBI Taxonomy" id="1294629"/>
    <lineage>
        <taxon>Eukaryota</taxon>
        <taxon>Fungi</taxon>
        <taxon>Dikarya</taxon>
        <taxon>Ascomycota</taxon>
        <taxon>Pezizomycotina</taxon>
        <taxon>Sordariomycetes</taxon>
        <taxon>Hypocreomycetidae</taxon>
        <taxon>Hypocreales</taxon>
        <taxon>Clavicipitaceae</taxon>
        <taxon>Claviceps</taxon>
    </lineage>
</organism>
<name>A0A9P7Q8U1_9HYPO</name>